<evidence type="ECO:0000256" key="2">
    <source>
        <dbReference type="ARBA" id="ARBA00022679"/>
    </source>
</evidence>
<evidence type="ECO:0000313" key="10">
    <source>
        <dbReference type="RefSeq" id="XP_023164672.2"/>
    </source>
</evidence>
<evidence type="ECO:0000259" key="8">
    <source>
        <dbReference type="Pfam" id="PF01529"/>
    </source>
</evidence>
<comment type="catalytic activity">
    <reaction evidence="7">
        <text>L-cysteinyl-[protein] + hexadecanoyl-CoA = S-hexadecanoyl-L-cysteinyl-[protein] + CoA</text>
        <dbReference type="Rhea" id="RHEA:36683"/>
        <dbReference type="Rhea" id="RHEA-COMP:10131"/>
        <dbReference type="Rhea" id="RHEA-COMP:11032"/>
        <dbReference type="ChEBI" id="CHEBI:29950"/>
        <dbReference type="ChEBI" id="CHEBI:57287"/>
        <dbReference type="ChEBI" id="CHEBI:57379"/>
        <dbReference type="ChEBI" id="CHEBI:74151"/>
        <dbReference type="EC" id="2.3.1.225"/>
    </reaction>
</comment>
<evidence type="ECO:0000256" key="7">
    <source>
        <dbReference type="RuleBase" id="RU079119"/>
    </source>
</evidence>
<dbReference type="OrthoDB" id="302728at2759"/>
<organism evidence="9 10">
    <name type="scientific">Drosophila hydei</name>
    <name type="common">Fruit fly</name>
    <dbReference type="NCBI Taxonomy" id="7224"/>
    <lineage>
        <taxon>Eukaryota</taxon>
        <taxon>Metazoa</taxon>
        <taxon>Ecdysozoa</taxon>
        <taxon>Arthropoda</taxon>
        <taxon>Hexapoda</taxon>
        <taxon>Insecta</taxon>
        <taxon>Pterygota</taxon>
        <taxon>Neoptera</taxon>
        <taxon>Endopterygota</taxon>
        <taxon>Diptera</taxon>
        <taxon>Brachycera</taxon>
        <taxon>Muscomorpha</taxon>
        <taxon>Ephydroidea</taxon>
        <taxon>Drosophilidae</taxon>
        <taxon>Drosophila</taxon>
    </lineage>
</organism>
<dbReference type="PANTHER" id="PTHR12246">
    <property type="entry name" value="PALMITOYLTRANSFERASE ZDHHC16"/>
    <property type="match status" value="1"/>
</dbReference>
<protein>
    <recommendedName>
        <fullName evidence="7">Palmitoyltransferase</fullName>
        <ecNumber evidence="7">2.3.1.225</ecNumber>
    </recommendedName>
</protein>
<evidence type="ECO:0000256" key="4">
    <source>
        <dbReference type="ARBA" id="ARBA00022989"/>
    </source>
</evidence>
<keyword evidence="5 7" id="KW-0472">Membrane</keyword>
<dbReference type="PROSITE" id="PS50216">
    <property type="entry name" value="DHHC"/>
    <property type="match status" value="1"/>
</dbReference>
<dbReference type="KEGG" id="dhe:111595258"/>
<keyword evidence="6 7" id="KW-0012">Acyltransferase</keyword>
<evidence type="ECO:0000256" key="1">
    <source>
        <dbReference type="ARBA" id="ARBA00004141"/>
    </source>
</evidence>
<comment type="similarity">
    <text evidence="7">Belongs to the DHHC palmitoyltransferase family.</text>
</comment>
<dbReference type="InterPro" id="IPR039859">
    <property type="entry name" value="PFA4/ZDH16/20/ERF2-like"/>
</dbReference>
<comment type="domain">
    <text evidence="7">The DHHC domain is required for palmitoyltransferase activity.</text>
</comment>
<accession>A0A6J1LMD1</accession>
<feature type="transmembrane region" description="Helical" evidence="7">
    <location>
        <begin position="170"/>
        <end position="192"/>
    </location>
</feature>
<keyword evidence="4 7" id="KW-1133">Transmembrane helix</keyword>
<dbReference type="InterPro" id="IPR001594">
    <property type="entry name" value="Palmitoyltrfase_DHHC"/>
</dbReference>
<evidence type="ECO:0000256" key="3">
    <source>
        <dbReference type="ARBA" id="ARBA00022692"/>
    </source>
</evidence>
<feature type="transmembrane region" description="Helical" evidence="7">
    <location>
        <begin position="197"/>
        <end position="218"/>
    </location>
</feature>
<dbReference type="RefSeq" id="XP_023164672.2">
    <property type="nucleotide sequence ID" value="XM_023308904.2"/>
</dbReference>
<keyword evidence="3 7" id="KW-0812">Transmembrane</keyword>
<evidence type="ECO:0000256" key="5">
    <source>
        <dbReference type="ARBA" id="ARBA00023136"/>
    </source>
</evidence>
<evidence type="ECO:0000256" key="6">
    <source>
        <dbReference type="ARBA" id="ARBA00023315"/>
    </source>
</evidence>
<evidence type="ECO:0000313" key="9">
    <source>
        <dbReference type="Proteomes" id="UP000504633"/>
    </source>
</evidence>
<feature type="transmembrane region" description="Helical" evidence="7">
    <location>
        <begin position="143"/>
        <end position="164"/>
    </location>
</feature>
<dbReference type="GeneID" id="111595258"/>
<comment type="subcellular location">
    <subcellularLocation>
        <location evidence="1">Membrane</location>
        <topology evidence="1">Multi-pass membrane protein</topology>
    </subcellularLocation>
</comment>
<gene>
    <name evidence="10" type="primary">LOC111595258</name>
</gene>
<keyword evidence="9" id="KW-1185">Reference proteome</keyword>
<sequence length="283" mass="32451">MRVRRNPLPRRLVDILCYLVIGVFLPIVFIFEIVVVLPAIHAPGGLLHTFTFLMAMFLLFNIKGNMLACMMIDTSVDRERVKAPPEGDAARLEWRHCAKCDRLAPPRSWHCKVCDVCILKRDHHCLFTGCCIGHENHRYFMLFTMYLFVGSVYALAYNSVFMWILNADVYCNWLTALKVACPLFMLVIGSFWTNLQLLFYSLNILALLYSVVILAYHVPIVLRGEVCAESGKQHKYNNGLYLNLRSVFGQRMHIAWLSPLIASQLPHDGYTWQANSADDKKTS</sequence>
<feature type="transmembrane region" description="Helical" evidence="7">
    <location>
        <begin position="12"/>
        <end position="40"/>
    </location>
</feature>
<dbReference type="OMA" id="RMHIAWL"/>
<dbReference type="AlphaFoldDB" id="A0A6J1LMD1"/>
<dbReference type="Proteomes" id="UP000504633">
    <property type="component" value="Unplaced"/>
</dbReference>
<name>A0A6J1LMD1_DROHY</name>
<keyword evidence="2 7" id="KW-0808">Transferase</keyword>
<dbReference type="GO" id="GO:0016020">
    <property type="term" value="C:membrane"/>
    <property type="evidence" value="ECO:0007669"/>
    <property type="project" value="UniProtKB-SubCell"/>
</dbReference>
<feature type="transmembrane region" description="Helical" evidence="7">
    <location>
        <begin position="46"/>
        <end position="62"/>
    </location>
</feature>
<reference evidence="10" key="1">
    <citation type="submission" date="2025-08" db="UniProtKB">
        <authorList>
            <consortium name="RefSeq"/>
        </authorList>
    </citation>
    <scope>IDENTIFICATION</scope>
    <source>
        <strain evidence="10">15085-1641.00</strain>
        <tissue evidence="10">Whole body</tissue>
    </source>
</reference>
<dbReference type="GO" id="GO:0019706">
    <property type="term" value="F:protein-cysteine S-palmitoyltransferase activity"/>
    <property type="evidence" value="ECO:0007669"/>
    <property type="project" value="UniProtKB-EC"/>
</dbReference>
<dbReference type="EC" id="2.3.1.225" evidence="7"/>
<dbReference type="Pfam" id="PF01529">
    <property type="entry name" value="DHHC"/>
    <property type="match status" value="1"/>
</dbReference>
<feature type="domain" description="Palmitoyltransferase DHHC" evidence="8">
    <location>
        <begin position="94"/>
        <end position="224"/>
    </location>
</feature>
<proteinExistence type="inferred from homology"/>